<dbReference type="GO" id="GO:0016491">
    <property type="term" value="F:oxidoreductase activity"/>
    <property type="evidence" value="ECO:0007669"/>
    <property type="project" value="UniProtKB-KW"/>
</dbReference>
<evidence type="ECO:0000256" key="1">
    <source>
        <dbReference type="ARBA" id="ARBA00006484"/>
    </source>
</evidence>
<dbReference type="EMBL" id="NSLI01000003">
    <property type="protein sequence ID" value="PAX08195.1"/>
    <property type="molecule type" value="Genomic_DNA"/>
</dbReference>
<dbReference type="PANTHER" id="PTHR44196:SF1">
    <property type="entry name" value="DEHYDROGENASE_REDUCTASE SDR FAMILY MEMBER 7B"/>
    <property type="match status" value="1"/>
</dbReference>
<dbReference type="SUPFAM" id="SSF51735">
    <property type="entry name" value="NAD(P)-binding Rossmann-fold domains"/>
    <property type="match status" value="1"/>
</dbReference>
<keyword evidence="5" id="KW-0812">Transmembrane</keyword>
<dbReference type="Proteomes" id="UP000218151">
    <property type="component" value="Unassembled WGS sequence"/>
</dbReference>
<evidence type="ECO:0000256" key="3">
    <source>
        <dbReference type="RuleBase" id="RU000363"/>
    </source>
</evidence>
<dbReference type="InterPro" id="IPR002347">
    <property type="entry name" value="SDR_fam"/>
</dbReference>
<dbReference type="GO" id="GO:0016020">
    <property type="term" value="C:membrane"/>
    <property type="evidence" value="ECO:0007669"/>
    <property type="project" value="TreeGrafter"/>
</dbReference>
<keyword evidence="5" id="KW-1133">Transmembrane helix</keyword>
<reference evidence="7" key="1">
    <citation type="submission" date="2017-09" db="EMBL/GenBank/DDBJ databases">
        <authorList>
            <person name="Feng G."/>
            <person name="Zhu H."/>
        </authorList>
    </citation>
    <scope>NUCLEOTIDE SEQUENCE [LARGE SCALE GENOMIC DNA]</scope>
    <source>
        <strain evidence="7">1PNM-20</strain>
    </source>
</reference>
<dbReference type="PRINTS" id="PR00080">
    <property type="entry name" value="SDRFAMILY"/>
</dbReference>
<dbReference type="RefSeq" id="WP_095998437.1">
    <property type="nucleotide sequence ID" value="NZ_NSLI01000003.1"/>
</dbReference>
<dbReference type="OrthoDB" id="9781689at2"/>
<comment type="caution">
    <text evidence="6">The sequence shown here is derived from an EMBL/GenBank/DDBJ whole genome shotgun (WGS) entry which is preliminary data.</text>
</comment>
<dbReference type="PROSITE" id="PS00061">
    <property type="entry name" value="ADH_SHORT"/>
    <property type="match status" value="1"/>
</dbReference>
<dbReference type="NCBIfam" id="NF005495">
    <property type="entry name" value="PRK07109.1"/>
    <property type="match status" value="1"/>
</dbReference>
<accession>A0A2A2SG57</accession>
<dbReference type="Pfam" id="PF00106">
    <property type="entry name" value="adh_short"/>
    <property type="match status" value="1"/>
</dbReference>
<dbReference type="PANTHER" id="PTHR44196">
    <property type="entry name" value="DEHYDROGENASE/REDUCTASE SDR FAMILY MEMBER 7B"/>
    <property type="match status" value="1"/>
</dbReference>
<organism evidence="6 7">
    <name type="scientific">Sphingomonas lenta</name>
    <dbReference type="NCBI Taxonomy" id="1141887"/>
    <lineage>
        <taxon>Bacteria</taxon>
        <taxon>Pseudomonadati</taxon>
        <taxon>Pseudomonadota</taxon>
        <taxon>Alphaproteobacteria</taxon>
        <taxon>Sphingomonadales</taxon>
        <taxon>Sphingomonadaceae</taxon>
        <taxon>Sphingomonas</taxon>
    </lineage>
</organism>
<keyword evidence="7" id="KW-1185">Reference proteome</keyword>
<dbReference type="PRINTS" id="PR00081">
    <property type="entry name" value="GDHRDH"/>
</dbReference>
<name>A0A2A2SG57_9SPHN</name>
<proteinExistence type="inferred from homology"/>
<gene>
    <name evidence="6" type="ORF">CKY28_11525</name>
</gene>
<sequence>MSVKLKPLSEQVIVITGASSGIGRTTARRAAERGATVLLVARDEDGSREVVGEIEAAGGTAAYAVADVGDQAQVDAAARVAIDRFGRVDTWVNDAGTSVWGKLLDIPNDEHERMMRTNYFGAVHGCRAAVPLLRDAGGALITVGSIASDLPTPIMGAYSATKHALKAYVEVLRMELRDMGAPISVTLIKPSGIDTPIAQHTRNHQPGEAQIPPVIYAPELVADAILTAAEKPRREITVGGSGRLQVLLGLHFPWIYERVAPKAAAKLLTDPDKKQPPTNLWEGRGGSERSGEHAAKTFSLYTKAVERPAATLAVAAAGAAALGAWWFRRREQAA</sequence>
<evidence type="ECO:0000313" key="6">
    <source>
        <dbReference type="EMBL" id="PAX08195.1"/>
    </source>
</evidence>
<dbReference type="AlphaFoldDB" id="A0A2A2SG57"/>
<evidence type="ECO:0000256" key="2">
    <source>
        <dbReference type="ARBA" id="ARBA00023002"/>
    </source>
</evidence>
<protein>
    <submittedName>
        <fullName evidence="6">Short-chain dehydrogenase</fullName>
    </submittedName>
</protein>
<evidence type="ECO:0000256" key="4">
    <source>
        <dbReference type="SAM" id="MobiDB-lite"/>
    </source>
</evidence>
<evidence type="ECO:0000313" key="7">
    <source>
        <dbReference type="Proteomes" id="UP000218151"/>
    </source>
</evidence>
<keyword evidence="5" id="KW-0472">Membrane</keyword>
<feature type="transmembrane region" description="Helical" evidence="5">
    <location>
        <begin position="309"/>
        <end position="327"/>
    </location>
</feature>
<dbReference type="InterPro" id="IPR036291">
    <property type="entry name" value="NAD(P)-bd_dom_sf"/>
</dbReference>
<dbReference type="Gene3D" id="3.40.50.720">
    <property type="entry name" value="NAD(P)-binding Rossmann-like Domain"/>
    <property type="match status" value="1"/>
</dbReference>
<dbReference type="InterPro" id="IPR020904">
    <property type="entry name" value="Sc_DH/Rdtase_CS"/>
</dbReference>
<comment type="similarity">
    <text evidence="1 3">Belongs to the short-chain dehydrogenases/reductases (SDR) family.</text>
</comment>
<feature type="region of interest" description="Disordered" evidence="4">
    <location>
        <begin position="269"/>
        <end position="292"/>
    </location>
</feature>
<evidence type="ECO:0000256" key="5">
    <source>
        <dbReference type="SAM" id="Phobius"/>
    </source>
</evidence>
<keyword evidence="2" id="KW-0560">Oxidoreductase</keyword>